<dbReference type="Pfam" id="PF13480">
    <property type="entry name" value="Acetyltransf_6"/>
    <property type="match status" value="1"/>
</dbReference>
<dbReference type="SUPFAM" id="SSF55729">
    <property type="entry name" value="Acyl-CoA N-acyltransferases (Nat)"/>
    <property type="match status" value="2"/>
</dbReference>
<evidence type="ECO:0000256" key="5">
    <source>
        <dbReference type="ARBA" id="ARBA00023315"/>
    </source>
</evidence>
<accession>A0A1H1KT40</accession>
<dbReference type="Proteomes" id="UP000199649">
    <property type="component" value="Chromosome I"/>
</dbReference>
<dbReference type="PANTHER" id="PTHR36174">
    <property type="entry name" value="LIPID II:GLYCINE GLYCYLTRANSFERASE"/>
    <property type="match status" value="1"/>
</dbReference>
<comment type="similarity">
    <text evidence="1">Belongs to the FemABX family.</text>
</comment>
<dbReference type="AlphaFoldDB" id="A0A1H1KT40"/>
<dbReference type="GO" id="GO:0071555">
    <property type="term" value="P:cell wall organization"/>
    <property type="evidence" value="ECO:0007669"/>
    <property type="project" value="UniProtKB-KW"/>
</dbReference>
<keyword evidence="2 8" id="KW-0808">Transferase</keyword>
<dbReference type="EMBL" id="LT629734">
    <property type="protein sequence ID" value="SDR65426.1"/>
    <property type="molecule type" value="Genomic_DNA"/>
</dbReference>
<dbReference type="PANTHER" id="PTHR36174:SF1">
    <property type="entry name" value="LIPID II:GLYCINE GLYCYLTRANSFERASE"/>
    <property type="match status" value="1"/>
</dbReference>
<dbReference type="Gene3D" id="3.40.630.30">
    <property type="match status" value="2"/>
</dbReference>
<keyword evidence="6" id="KW-0961">Cell wall biogenesis/degradation</keyword>
<sequence>MVGDGAQVTDEGEAIVTTAGGWTLRDATAAEVGAWDDLVRQNPDGGQWVQSTAYADLKRTERLHPRYLVLEGSPTVHALALEHRSLAGRFWYFPTGPGIPFERFGDFAAAIRAARGGAAKGVYAVKVEPFEVDTPERRAVLRDAGFRAANPIQQNTYTVLVDLTRDVDEIFAGFKKSLRNHIRYAEKHGYRVEKVEPGEATYRTMYELMQTVSGGKGVEGMKPYEYYRTLWSSAVAQGSGHFWFGYDGAHDGPQASAFMIRFGRYALAKDGGSVPDRAIRGGAHLIRWQAMQWFKEDGAEVYDAYATPPSWQADDRSHRLHGPGVFKQVFGPIVDHLPSHDLVLDARRYRLFMRLLLPIERRVRRRPWGIW</sequence>
<keyword evidence="3" id="KW-0133">Cell shape</keyword>
<evidence type="ECO:0000256" key="1">
    <source>
        <dbReference type="ARBA" id="ARBA00009943"/>
    </source>
</evidence>
<keyword evidence="5" id="KW-0012">Acyltransferase</keyword>
<dbReference type="InterPro" id="IPR016181">
    <property type="entry name" value="Acyl_CoA_acyltransferase"/>
</dbReference>
<evidence type="ECO:0000313" key="8">
    <source>
        <dbReference type="EMBL" id="SDR65426.1"/>
    </source>
</evidence>
<dbReference type="InterPro" id="IPR003447">
    <property type="entry name" value="FEMABX"/>
</dbReference>
<dbReference type="InterPro" id="IPR050644">
    <property type="entry name" value="PG_Glycine_Bridge_Synth"/>
</dbReference>
<organism evidence="8 9">
    <name type="scientific">Agrococcus carbonis</name>
    <dbReference type="NCBI Taxonomy" id="684552"/>
    <lineage>
        <taxon>Bacteria</taxon>
        <taxon>Bacillati</taxon>
        <taxon>Actinomycetota</taxon>
        <taxon>Actinomycetes</taxon>
        <taxon>Micrococcales</taxon>
        <taxon>Microbacteriaceae</taxon>
        <taxon>Agrococcus</taxon>
    </lineage>
</organism>
<dbReference type="GO" id="GO:0016755">
    <property type="term" value="F:aminoacyltransferase activity"/>
    <property type="evidence" value="ECO:0007669"/>
    <property type="project" value="InterPro"/>
</dbReference>
<protein>
    <submittedName>
        <fullName evidence="8">Acetyltransferase (GNAT) domain-containing protein</fullName>
    </submittedName>
</protein>
<dbReference type="STRING" id="684552.SAMN04489719_0070"/>
<proteinExistence type="inferred from homology"/>
<evidence type="ECO:0000256" key="6">
    <source>
        <dbReference type="ARBA" id="ARBA00023316"/>
    </source>
</evidence>
<evidence type="ECO:0000313" key="9">
    <source>
        <dbReference type="Proteomes" id="UP000199649"/>
    </source>
</evidence>
<dbReference type="GO" id="GO:0009252">
    <property type="term" value="P:peptidoglycan biosynthetic process"/>
    <property type="evidence" value="ECO:0007669"/>
    <property type="project" value="UniProtKB-KW"/>
</dbReference>
<name>A0A1H1KT40_9MICO</name>
<dbReference type="InterPro" id="IPR038740">
    <property type="entry name" value="BioF2-like_GNAT_dom"/>
</dbReference>
<dbReference type="PROSITE" id="PS51191">
    <property type="entry name" value="FEMABX"/>
    <property type="match status" value="1"/>
</dbReference>
<evidence type="ECO:0000256" key="2">
    <source>
        <dbReference type="ARBA" id="ARBA00022679"/>
    </source>
</evidence>
<evidence type="ECO:0000259" key="7">
    <source>
        <dbReference type="Pfam" id="PF13480"/>
    </source>
</evidence>
<evidence type="ECO:0000256" key="3">
    <source>
        <dbReference type="ARBA" id="ARBA00022960"/>
    </source>
</evidence>
<feature type="domain" description="BioF2-like acetyltransferase" evidence="7">
    <location>
        <begin position="174"/>
        <end position="304"/>
    </location>
</feature>
<dbReference type="GO" id="GO:0008360">
    <property type="term" value="P:regulation of cell shape"/>
    <property type="evidence" value="ECO:0007669"/>
    <property type="project" value="UniProtKB-KW"/>
</dbReference>
<keyword evidence="4" id="KW-0573">Peptidoglycan synthesis</keyword>
<keyword evidence="9" id="KW-1185">Reference proteome</keyword>
<gene>
    <name evidence="8" type="ORF">SAMN04489719_0070</name>
</gene>
<evidence type="ECO:0000256" key="4">
    <source>
        <dbReference type="ARBA" id="ARBA00022984"/>
    </source>
</evidence>
<reference evidence="9" key="1">
    <citation type="submission" date="2016-10" db="EMBL/GenBank/DDBJ databases">
        <authorList>
            <person name="Varghese N."/>
            <person name="Submissions S."/>
        </authorList>
    </citation>
    <scope>NUCLEOTIDE SEQUENCE [LARGE SCALE GENOMIC DNA]</scope>
    <source>
        <strain evidence="9">DSM 22965</strain>
    </source>
</reference>